<proteinExistence type="predicted"/>
<dbReference type="SMART" id="SM00248">
    <property type="entry name" value="ANK"/>
    <property type="match status" value="10"/>
</dbReference>
<protein>
    <submittedName>
        <fullName evidence="4">Ankyrin repeat</fullName>
    </submittedName>
</protein>
<evidence type="ECO:0000256" key="3">
    <source>
        <dbReference type="PROSITE-ProRule" id="PRU00023"/>
    </source>
</evidence>
<dbReference type="Pfam" id="PF12796">
    <property type="entry name" value="Ank_2"/>
    <property type="match status" value="3"/>
</dbReference>
<evidence type="ECO:0000313" key="4">
    <source>
        <dbReference type="EMBL" id="SFI86615.1"/>
    </source>
</evidence>
<keyword evidence="5" id="KW-1185">Reference proteome</keyword>
<keyword evidence="2 3" id="KW-0040">ANK repeat</keyword>
<dbReference type="EMBL" id="FORI01000007">
    <property type="protein sequence ID" value="SFI86615.1"/>
    <property type="molecule type" value="Genomic_DNA"/>
</dbReference>
<dbReference type="SUPFAM" id="SSF48403">
    <property type="entry name" value="Ankyrin repeat"/>
    <property type="match status" value="2"/>
</dbReference>
<dbReference type="InterPro" id="IPR036770">
    <property type="entry name" value="Ankyrin_rpt-contain_sf"/>
</dbReference>
<dbReference type="OrthoDB" id="360612at2"/>
<keyword evidence="1" id="KW-0677">Repeat</keyword>
<dbReference type="Gene3D" id="1.25.40.20">
    <property type="entry name" value="Ankyrin repeat-containing domain"/>
    <property type="match status" value="2"/>
</dbReference>
<dbReference type="RefSeq" id="WP_074932350.1">
    <property type="nucleotide sequence ID" value="NZ_FORI01000007.1"/>
</dbReference>
<dbReference type="InterPro" id="IPR051165">
    <property type="entry name" value="Multifunctional_ANK_Repeat"/>
</dbReference>
<reference evidence="5" key="1">
    <citation type="submission" date="2016-10" db="EMBL/GenBank/DDBJ databases">
        <authorList>
            <person name="Varghese N."/>
            <person name="Submissions S."/>
        </authorList>
    </citation>
    <scope>NUCLEOTIDE SEQUENCE [LARGE SCALE GENOMIC DNA]</scope>
    <source>
        <strain evidence="5">XBD1002</strain>
    </source>
</reference>
<evidence type="ECO:0000256" key="1">
    <source>
        <dbReference type="ARBA" id="ARBA00022737"/>
    </source>
</evidence>
<dbReference type="PROSITE" id="PS50297">
    <property type="entry name" value="ANK_REP_REGION"/>
    <property type="match status" value="4"/>
</dbReference>
<evidence type="ECO:0000256" key="2">
    <source>
        <dbReference type="ARBA" id="ARBA00023043"/>
    </source>
</evidence>
<dbReference type="InterPro" id="IPR002110">
    <property type="entry name" value="Ankyrin_rpt"/>
</dbReference>
<organism evidence="4 5">
    <name type="scientific">Treponema bryantii</name>
    <dbReference type="NCBI Taxonomy" id="163"/>
    <lineage>
        <taxon>Bacteria</taxon>
        <taxon>Pseudomonadati</taxon>
        <taxon>Spirochaetota</taxon>
        <taxon>Spirochaetia</taxon>
        <taxon>Spirochaetales</taxon>
        <taxon>Treponemataceae</taxon>
        <taxon>Treponema</taxon>
    </lineage>
</organism>
<feature type="repeat" description="ANK" evidence="3">
    <location>
        <begin position="421"/>
        <end position="453"/>
    </location>
</feature>
<feature type="repeat" description="ANK" evidence="3">
    <location>
        <begin position="295"/>
        <end position="327"/>
    </location>
</feature>
<feature type="repeat" description="ANK" evidence="3">
    <location>
        <begin position="147"/>
        <end position="179"/>
    </location>
</feature>
<dbReference type="PANTHER" id="PTHR24123">
    <property type="entry name" value="ANKYRIN REPEAT-CONTAINING"/>
    <property type="match status" value="1"/>
</dbReference>
<dbReference type="AlphaFoldDB" id="A0A1I3LQ32"/>
<dbReference type="PROSITE" id="PS50088">
    <property type="entry name" value="ANK_REPEAT"/>
    <property type="match status" value="4"/>
</dbReference>
<name>A0A1I3LQ32_9SPIR</name>
<dbReference type="Proteomes" id="UP000182737">
    <property type="component" value="Unassembled WGS sequence"/>
</dbReference>
<sequence length="656" mass="74918">MKLEFDKSAKNKNELVLEKRVPLRVFGKSQVYLMTNDFNIIIEKLKSFQCRIPTSDDFIEDPSLANNVRIKMQDLKANWALIISNTPALNYLDPITQKSYTINIKNLSHSDDKWTFIKIFQYIKDNNIDGIKEIVLSGYDIEQYIGYGFTPLMFAVLANKPDVVKTLLELGADINATDINGCTPLMYALKNESFDVVDILLSDKNIDLEKKDNTGSTALFKLIDGFNPIKIIYDMTYSKTSCLDVLFRLHKAGANINAINYSGESVLTYSIIKQSSPITVSLIHLGADVNYANKMGQTPLIIASQFGTESSINFLIEAGAKSDFIDCNNNTAFLAAVKNNKYKNVEVLINNFEIKKEEYSQAVTESVMHGFVDTTDILLKNAKDQKEMTYAALISACHTDNPNIIHICMDYDCNINETWYFDMTPLMIACYENATKTVAQLLAYGADINKSDQDGITALMYAASKNNSILIKYLIQNDANINLKDNNNKTFEDYTSIYDSRTFTTFFIERGKKLTHKEQRPDNIPNTIMSFGDCLNWYKQKYWERFPDKKEPDIYNNGGISKQTYSKNIKECNRNPDYHPKKDTVLKFALGLQLKLNEAETLLHSAGYTFTERDKKDIEIKSLLREGNYEREDWSVRLYNITGKAFFDALIEREEK</sequence>
<accession>A0A1I3LQ32</accession>
<dbReference type="PANTHER" id="PTHR24123:SF33">
    <property type="entry name" value="PROTEIN HOS4"/>
    <property type="match status" value="1"/>
</dbReference>
<evidence type="ECO:0000313" key="5">
    <source>
        <dbReference type="Proteomes" id="UP000182737"/>
    </source>
</evidence>
<feature type="repeat" description="ANK" evidence="3">
    <location>
        <begin position="454"/>
        <end position="486"/>
    </location>
</feature>
<gene>
    <name evidence="4" type="ORF">SAMN04487775_107117</name>
</gene>